<name>A0AAW7Y675_9GAMM</name>
<accession>A0AAW7Y675</accession>
<dbReference type="InterPro" id="IPR038765">
    <property type="entry name" value="Papain-like_cys_pep_sf"/>
</dbReference>
<dbReference type="SMART" id="SM00460">
    <property type="entry name" value="TGc"/>
    <property type="match status" value="1"/>
</dbReference>
<proteinExistence type="predicted"/>
<comment type="caution">
    <text evidence="2">The sequence shown here is derived from an EMBL/GenBank/DDBJ whole genome shotgun (WGS) entry which is preliminary data.</text>
</comment>
<dbReference type="Proteomes" id="UP001170624">
    <property type="component" value="Unassembled WGS sequence"/>
</dbReference>
<dbReference type="Gene3D" id="3.10.620.30">
    <property type="match status" value="1"/>
</dbReference>
<protein>
    <submittedName>
        <fullName evidence="2">Transglutaminase-like domain-containing protein</fullName>
    </submittedName>
</protein>
<evidence type="ECO:0000313" key="2">
    <source>
        <dbReference type="EMBL" id="MDO6542254.1"/>
    </source>
</evidence>
<organism evidence="2 3">
    <name type="scientific">Photobacterium sanguinicancri</name>
    <dbReference type="NCBI Taxonomy" id="875932"/>
    <lineage>
        <taxon>Bacteria</taxon>
        <taxon>Pseudomonadati</taxon>
        <taxon>Pseudomonadota</taxon>
        <taxon>Gammaproteobacteria</taxon>
        <taxon>Vibrionales</taxon>
        <taxon>Vibrionaceae</taxon>
        <taxon>Photobacterium</taxon>
    </lineage>
</organism>
<feature type="domain" description="Transglutaminase-like" evidence="1">
    <location>
        <begin position="64"/>
        <end position="136"/>
    </location>
</feature>
<gene>
    <name evidence="2" type="ORF">Q4568_06905</name>
</gene>
<dbReference type="RefSeq" id="WP_303498748.1">
    <property type="nucleotide sequence ID" value="NZ_JAUOPU010000005.1"/>
</dbReference>
<dbReference type="PANTHER" id="PTHR33490">
    <property type="entry name" value="BLR5614 PROTEIN-RELATED"/>
    <property type="match status" value="1"/>
</dbReference>
<dbReference type="EMBL" id="JAUOPU010000005">
    <property type="protein sequence ID" value="MDO6542254.1"/>
    <property type="molecule type" value="Genomic_DNA"/>
</dbReference>
<sequence>MDMYLKPTEYFDYQNKYIQEFAANIKGTSLTEKAVSIYYLVRDSVKYNPYTLKDGVASLKASYCLESHQAYCIPKSALMIALCRYHGIPARLGLADVINHLSSPKLIEWLKTDYFAMHGYVEVYLEGKWVKATPVFDQELCTKFGVKPLDFNGKSDSILQANTTDGKKHMEYVKQHGTFEDMPVALILQTVQEVYPHLLHEFTTMFNPASNHREETAEWNPNQD</sequence>
<dbReference type="SUPFAM" id="SSF54001">
    <property type="entry name" value="Cysteine proteinases"/>
    <property type="match status" value="1"/>
</dbReference>
<dbReference type="PANTHER" id="PTHR33490:SF3">
    <property type="entry name" value="CONSERVED INTEGRAL MEMBRANE PROTEIN"/>
    <property type="match status" value="1"/>
</dbReference>
<dbReference type="Pfam" id="PF01841">
    <property type="entry name" value="Transglut_core"/>
    <property type="match status" value="1"/>
</dbReference>
<dbReference type="AlphaFoldDB" id="A0AAW7Y675"/>
<dbReference type="InterPro" id="IPR002931">
    <property type="entry name" value="Transglutaminase-like"/>
</dbReference>
<evidence type="ECO:0000313" key="3">
    <source>
        <dbReference type="Proteomes" id="UP001170624"/>
    </source>
</evidence>
<evidence type="ECO:0000259" key="1">
    <source>
        <dbReference type="SMART" id="SM00460"/>
    </source>
</evidence>
<reference evidence="2" key="1">
    <citation type="submission" date="2023-07" db="EMBL/GenBank/DDBJ databases">
        <title>Genome content predicts the carbon catabolic preferences of heterotrophic bacteria.</title>
        <authorList>
            <person name="Gralka M."/>
        </authorList>
    </citation>
    <scope>NUCLEOTIDE SEQUENCE</scope>
    <source>
        <strain evidence="2">G2M05</strain>
    </source>
</reference>